<gene>
    <name evidence="1" type="ORF">BZM27_01970</name>
</gene>
<evidence type="ECO:0000313" key="1">
    <source>
        <dbReference type="EMBL" id="TCG09894.1"/>
    </source>
</evidence>
<dbReference type="AlphaFoldDB" id="A0A4R0XHM9"/>
<reference evidence="1 2" key="1">
    <citation type="submission" date="2017-02" db="EMBL/GenBank/DDBJ databases">
        <title>Paraburkholderia sophoroidis sp. nov. and Paraburkholderia steynii sp. nov. rhizobial symbionts of the fynbos legume Hypocalyptus sophoroides.</title>
        <authorList>
            <person name="Steenkamp E.T."/>
            <person name="Beukes C.W."/>
            <person name="Van Zyl E."/>
            <person name="Avontuur J."/>
            <person name="Chan W.Y."/>
            <person name="Hassen A."/>
            <person name="Palmer M."/>
            <person name="Mthombeni L."/>
            <person name="Phalane F."/>
            <person name="Sereme K."/>
            <person name="Venter S.N."/>
        </authorList>
    </citation>
    <scope>NUCLEOTIDE SEQUENCE [LARGE SCALE GENOMIC DNA]</scope>
    <source>
        <strain evidence="1 2">HC1.1ba</strain>
    </source>
</reference>
<proteinExistence type="predicted"/>
<dbReference type="EMBL" id="MWML01000004">
    <property type="protein sequence ID" value="TCG09894.1"/>
    <property type="molecule type" value="Genomic_DNA"/>
</dbReference>
<dbReference type="Gene3D" id="3.90.1720.80">
    <property type="match status" value="1"/>
</dbReference>
<keyword evidence="2" id="KW-1185">Reference proteome</keyword>
<evidence type="ECO:0000313" key="2">
    <source>
        <dbReference type="Proteomes" id="UP000294200"/>
    </source>
</evidence>
<accession>A0A4R0XHM9</accession>
<organism evidence="1 2">
    <name type="scientific">Paraburkholderia steynii</name>
    <dbReference type="NCBI Taxonomy" id="1245441"/>
    <lineage>
        <taxon>Bacteria</taxon>
        <taxon>Pseudomonadati</taxon>
        <taxon>Pseudomonadota</taxon>
        <taxon>Betaproteobacteria</taxon>
        <taxon>Burkholderiales</taxon>
        <taxon>Burkholderiaceae</taxon>
        <taxon>Paraburkholderia</taxon>
    </lineage>
</organism>
<evidence type="ECO:0008006" key="3">
    <source>
        <dbReference type="Google" id="ProtNLM"/>
    </source>
</evidence>
<protein>
    <recommendedName>
        <fullName evidence="3">Type VI secretion system (T6SS) effector Tae4 (Amidase)</fullName>
    </recommendedName>
</protein>
<dbReference type="Proteomes" id="UP000294200">
    <property type="component" value="Unassembled WGS sequence"/>
</dbReference>
<sequence length="208" mass="23322">MDSEICQTRKLLSEPNTAPNSIKEVQLKALTFDELWNSYVTGDPYDDPTGQYSNQCAIRMSATFHRVGIEMRSFSQKLVGPMPGKPTLGRIILEGKPTATRAYELAEWLKLRPIAGLPSPENVTGPDWQSKVKGRTGIIFFFGYWQQDGDPHDNLSGGHIDLWNGSRLTNNGILGVAENFLRFTLNRPTGPGFSDLSKSKKILFWEMK</sequence>
<name>A0A4R0XHM9_9BURK</name>
<comment type="caution">
    <text evidence="1">The sequence shown here is derived from an EMBL/GenBank/DDBJ whole genome shotgun (WGS) entry which is preliminary data.</text>
</comment>
<dbReference type="InterPro" id="IPR025562">
    <property type="entry name" value="Tae4"/>
</dbReference>
<dbReference type="Pfam" id="PF14113">
    <property type="entry name" value="Tae4"/>
    <property type="match status" value="1"/>
</dbReference>